<evidence type="ECO:0000313" key="2">
    <source>
        <dbReference type="EMBL" id="WKA01765.1"/>
    </source>
</evidence>
<dbReference type="EMBL" id="CP126660">
    <property type="protein sequence ID" value="WKA01765.1"/>
    <property type="molecule type" value="Genomic_DNA"/>
</dbReference>
<keyword evidence="3" id="KW-1185">Reference proteome</keyword>
<reference evidence="2 3" key="1">
    <citation type="journal article" date="2023" name="Hortic Res">
        <title>The complete reference genome for grapevine (Vitis vinifera L.) genetics and breeding.</title>
        <authorList>
            <person name="Shi X."/>
            <person name="Cao S."/>
            <person name="Wang X."/>
            <person name="Huang S."/>
            <person name="Wang Y."/>
            <person name="Liu Z."/>
            <person name="Liu W."/>
            <person name="Leng X."/>
            <person name="Peng Y."/>
            <person name="Wang N."/>
            <person name="Wang Y."/>
            <person name="Ma Z."/>
            <person name="Xu X."/>
            <person name="Zhang F."/>
            <person name="Xue H."/>
            <person name="Zhong H."/>
            <person name="Wang Y."/>
            <person name="Zhang K."/>
            <person name="Velt A."/>
            <person name="Avia K."/>
            <person name="Holtgrawe D."/>
            <person name="Grimplet J."/>
            <person name="Matus J.T."/>
            <person name="Ware D."/>
            <person name="Wu X."/>
            <person name="Wang H."/>
            <person name="Liu C."/>
            <person name="Fang Y."/>
            <person name="Rustenholz C."/>
            <person name="Cheng Z."/>
            <person name="Xiao H."/>
            <person name="Zhou Y."/>
        </authorList>
    </citation>
    <scope>NUCLEOTIDE SEQUENCE [LARGE SCALE GENOMIC DNA]</scope>
    <source>
        <strain evidence="3">cv. Pinot noir / PN40024</strain>
        <tissue evidence="2">Leaf</tissue>
    </source>
</reference>
<feature type="region of interest" description="Disordered" evidence="1">
    <location>
        <begin position="1"/>
        <end position="34"/>
    </location>
</feature>
<sequence>MDMAILDSDGEGGSDVVGTTGRVPGVAGGAEGATSSISLVEGTSKAGALMSASISTSCGSSKCYGCGISGCSGPAGAPGSTS</sequence>
<evidence type="ECO:0000313" key="3">
    <source>
        <dbReference type="Proteomes" id="UP001227230"/>
    </source>
</evidence>
<name>A0ABY9D2D5_VITVI</name>
<protein>
    <submittedName>
        <fullName evidence="2">Uncharacterized protein</fullName>
    </submittedName>
</protein>
<organism evidence="2 3">
    <name type="scientific">Vitis vinifera</name>
    <name type="common">Grape</name>
    <dbReference type="NCBI Taxonomy" id="29760"/>
    <lineage>
        <taxon>Eukaryota</taxon>
        <taxon>Viridiplantae</taxon>
        <taxon>Streptophyta</taxon>
        <taxon>Embryophyta</taxon>
        <taxon>Tracheophyta</taxon>
        <taxon>Spermatophyta</taxon>
        <taxon>Magnoliopsida</taxon>
        <taxon>eudicotyledons</taxon>
        <taxon>Gunneridae</taxon>
        <taxon>Pentapetalae</taxon>
        <taxon>rosids</taxon>
        <taxon>Vitales</taxon>
        <taxon>Vitaceae</taxon>
        <taxon>Viteae</taxon>
        <taxon>Vitis</taxon>
    </lineage>
</organism>
<accession>A0ABY9D2D5</accession>
<gene>
    <name evidence="2" type="ORF">VitviT2T_020030</name>
</gene>
<evidence type="ECO:0000256" key="1">
    <source>
        <dbReference type="SAM" id="MobiDB-lite"/>
    </source>
</evidence>
<proteinExistence type="predicted"/>
<dbReference type="Proteomes" id="UP001227230">
    <property type="component" value="Chromosome 13"/>
</dbReference>